<reference evidence="7 8" key="1">
    <citation type="journal article" date="2008" name="Science">
        <title>The Physcomitrella genome reveals evolutionary insights into the conquest of land by plants.</title>
        <authorList>
            <person name="Rensing S."/>
            <person name="Lang D."/>
            <person name="Zimmer A."/>
            <person name="Terry A."/>
            <person name="Salamov A."/>
            <person name="Shapiro H."/>
            <person name="Nishiyama T."/>
            <person name="Perroud P.-F."/>
            <person name="Lindquist E."/>
            <person name="Kamisugi Y."/>
            <person name="Tanahashi T."/>
            <person name="Sakakibara K."/>
            <person name="Fujita T."/>
            <person name="Oishi K."/>
            <person name="Shin-I T."/>
            <person name="Kuroki Y."/>
            <person name="Toyoda A."/>
            <person name="Suzuki Y."/>
            <person name="Hashimoto A."/>
            <person name="Yamaguchi K."/>
            <person name="Sugano A."/>
            <person name="Kohara Y."/>
            <person name="Fujiyama A."/>
            <person name="Anterola A."/>
            <person name="Aoki S."/>
            <person name="Ashton N."/>
            <person name="Barbazuk W.B."/>
            <person name="Barker E."/>
            <person name="Bennetzen J."/>
            <person name="Bezanilla M."/>
            <person name="Blankenship R."/>
            <person name="Cho S.H."/>
            <person name="Dutcher S."/>
            <person name="Estelle M."/>
            <person name="Fawcett J.A."/>
            <person name="Gundlach H."/>
            <person name="Hanada K."/>
            <person name="Heyl A."/>
            <person name="Hicks K.A."/>
            <person name="Hugh J."/>
            <person name="Lohr M."/>
            <person name="Mayer K."/>
            <person name="Melkozernov A."/>
            <person name="Murata T."/>
            <person name="Nelson D."/>
            <person name="Pils B."/>
            <person name="Prigge M."/>
            <person name="Reiss B."/>
            <person name="Renner T."/>
            <person name="Rombauts S."/>
            <person name="Rushton P."/>
            <person name="Sanderfoot A."/>
            <person name="Schween G."/>
            <person name="Shiu S.-H."/>
            <person name="Stueber K."/>
            <person name="Theodoulou F.L."/>
            <person name="Tu H."/>
            <person name="Van de Peer Y."/>
            <person name="Verrier P.J."/>
            <person name="Waters E."/>
            <person name="Wood A."/>
            <person name="Yang L."/>
            <person name="Cove D."/>
            <person name="Cuming A."/>
            <person name="Hasebe M."/>
            <person name="Lucas S."/>
            <person name="Mishler D.B."/>
            <person name="Reski R."/>
            <person name="Grigoriev I."/>
            <person name="Quatrano R.S."/>
            <person name="Boore J.L."/>
        </authorList>
    </citation>
    <scope>NUCLEOTIDE SEQUENCE [LARGE SCALE GENOMIC DNA]</scope>
    <source>
        <strain evidence="7 8">cv. Gransden 2004</strain>
    </source>
</reference>
<dbReference type="RefSeq" id="XP_024378800.1">
    <property type="nucleotide sequence ID" value="XM_024523032.2"/>
</dbReference>
<evidence type="ECO:0000256" key="1">
    <source>
        <dbReference type="ARBA" id="ARBA00004906"/>
    </source>
</evidence>
<dbReference type="RefSeq" id="XP_024378793.1">
    <property type="nucleotide sequence ID" value="XM_024523025.2"/>
</dbReference>
<dbReference type="InterPro" id="IPR011333">
    <property type="entry name" value="SKP1/BTB/POZ_sf"/>
</dbReference>
<keyword evidence="8" id="KW-1185">Reference proteome</keyword>
<gene>
    <name evidence="7" type="primary">LOC112283816</name>
</gene>
<dbReference type="RefSeq" id="XP_024378801.1">
    <property type="nucleotide sequence ID" value="XM_024523033.2"/>
</dbReference>
<dbReference type="Gramene" id="Pp3c6_24130V3.6">
    <property type="protein sequence ID" value="Pp3c6_24130V3.6"/>
    <property type="gene ID" value="Pp3c6_24130"/>
</dbReference>
<dbReference type="InterPro" id="IPR043454">
    <property type="entry name" value="NPH3/RPT2-like"/>
</dbReference>
<dbReference type="EnsemblPlants" id="Pp3c6_24130V3.9">
    <property type="protein sequence ID" value="Pp3c6_24130V3.9"/>
    <property type="gene ID" value="Pp3c6_24130"/>
</dbReference>
<dbReference type="EnsemblPlants" id="Pp3c6_24130V3.2">
    <property type="protein sequence ID" value="Pp3c6_24130V3.2"/>
    <property type="gene ID" value="Pp3c6_24130"/>
</dbReference>
<dbReference type="Gene3D" id="3.30.710.10">
    <property type="entry name" value="Potassium Channel Kv1.1, Chain A"/>
    <property type="match status" value="1"/>
</dbReference>
<sequence length="713" mass="79521">MAIMTRHIVEALPSVDGQCVGAYCPLLKTNRSVVDVGSPRFRAQSHGSSPTTRKKPSVRASSFEKKGPTWVAATMLQSDLLVEVADMSFHLHKFPLLSRSGRLNRLVFESRDTEKDHIKLDNLPGGPAAFELAVKFCYGIPITITSSNVAALRCSAEYLEMTEDLEEGNLVLKTEDFLSTEVLTSWSDSITVLRTCELLSPWAENLQIVKRCSESIAWKACTDRRGIRWSYSSASSEASSPPSKYNESAKSSTSSRGLPQDWWFAEMAELNLTSFKIVMDAIAAKGMRHDMMGSAVLYYAHRWLPSLSSCSLENPESPAFRENSPSKDKKKNKMSSAYKREAGHIGASGPGLLGDANEDVLPHLQEKNILEGIVQLLPPQKDSVSVSGLLRLLRVAVILDASADCKEELEKRSGMQLDQATLSDLLIPSCPFRGETVYDVRTIHRCLDHFLVQDHIQTVSQREVLPSSGRDKNGDVYDTSHLRPPVGPHTAKMKVAKLMDSFLAEIAKDGNLSFSKFQALAEALPEFSRITDDGLYRAIDTFLKAHPGLSEHERKKLCRMMDCQRLSLEACMHAAQNERLPLRIVVQVLFSEQLKLRNAISGTTLARTEHSSESPLLQAPSCSSTATTLRPTVPIQDSVNSQMDIRALQQDVMFMKTRFAELQKDYAQVIQQVEKLTKQKGSWMKRLFHSKDSTESNSTTHPRWSRPFRNSIT</sequence>
<dbReference type="RefSeq" id="XP_024378799.1">
    <property type="nucleotide sequence ID" value="XM_024523031.2"/>
</dbReference>
<reference evidence="7 8" key="2">
    <citation type="journal article" date="2018" name="Plant J.">
        <title>The Physcomitrella patens chromosome-scale assembly reveals moss genome structure and evolution.</title>
        <authorList>
            <person name="Lang D."/>
            <person name="Ullrich K.K."/>
            <person name="Murat F."/>
            <person name="Fuchs J."/>
            <person name="Jenkins J."/>
            <person name="Haas F.B."/>
            <person name="Piednoel M."/>
            <person name="Gundlach H."/>
            <person name="Van Bel M."/>
            <person name="Meyberg R."/>
            <person name="Vives C."/>
            <person name="Morata J."/>
            <person name="Symeonidi A."/>
            <person name="Hiss M."/>
            <person name="Muchero W."/>
            <person name="Kamisugi Y."/>
            <person name="Saleh O."/>
            <person name="Blanc G."/>
            <person name="Decker E.L."/>
            <person name="van Gessel N."/>
            <person name="Grimwood J."/>
            <person name="Hayes R.D."/>
            <person name="Graham S.W."/>
            <person name="Gunter L.E."/>
            <person name="McDaniel S.F."/>
            <person name="Hoernstein S.N.W."/>
            <person name="Larsson A."/>
            <person name="Li F.W."/>
            <person name="Perroud P.F."/>
            <person name="Phillips J."/>
            <person name="Ranjan P."/>
            <person name="Rokshar D.S."/>
            <person name="Rothfels C.J."/>
            <person name="Schneider L."/>
            <person name="Shu S."/>
            <person name="Stevenson D.W."/>
            <person name="Thummler F."/>
            <person name="Tillich M."/>
            <person name="Villarreal Aguilar J.C."/>
            <person name="Widiez T."/>
            <person name="Wong G.K."/>
            <person name="Wymore A."/>
            <person name="Zhang Y."/>
            <person name="Zimmer A.D."/>
            <person name="Quatrano R.S."/>
            <person name="Mayer K.F.X."/>
            <person name="Goodstein D."/>
            <person name="Casacuberta J.M."/>
            <person name="Vandepoele K."/>
            <person name="Reski R."/>
            <person name="Cuming A.C."/>
            <person name="Tuskan G.A."/>
            <person name="Maumus F."/>
            <person name="Salse J."/>
            <person name="Schmutz J."/>
            <person name="Rensing S.A."/>
        </authorList>
    </citation>
    <scope>NUCLEOTIDE SEQUENCE [LARGE SCALE GENOMIC DNA]</scope>
    <source>
        <strain evidence="7 8">cv. Gransden 2004</strain>
    </source>
</reference>
<keyword evidence="2" id="KW-0833">Ubl conjugation pathway</keyword>
<feature type="region of interest" description="Disordered" evidence="4">
    <location>
        <begin position="462"/>
        <end position="483"/>
    </location>
</feature>
<dbReference type="EnsemblPlants" id="Pp3c6_24130V3.5">
    <property type="protein sequence ID" value="Pp3c6_24130V3.5"/>
    <property type="gene ID" value="Pp3c6_24130"/>
</dbReference>
<feature type="domain" description="NPH3" evidence="6">
    <location>
        <begin position="261"/>
        <end position="595"/>
    </location>
</feature>
<protein>
    <recommendedName>
        <fullName evidence="9">NPH3 domain-containing protein</fullName>
    </recommendedName>
</protein>
<dbReference type="Proteomes" id="UP000006727">
    <property type="component" value="Chromosome 6"/>
</dbReference>
<feature type="domain" description="BTB" evidence="5">
    <location>
        <begin position="78"/>
        <end position="146"/>
    </location>
</feature>
<organism evidence="7 8">
    <name type="scientific">Physcomitrium patens</name>
    <name type="common">Spreading-leaved earth moss</name>
    <name type="synonym">Physcomitrella patens</name>
    <dbReference type="NCBI Taxonomy" id="3218"/>
    <lineage>
        <taxon>Eukaryota</taxon>
        <taxon>Viridiplantae</taxon>
        <taxon>Streptophyta</taxon>
        <taxon>Embryophyta</taxon>
        <taxon>Bryophyta</taxon>
        <taxon>Bryophytina</taxon>
        <taxon>Bryopsida</taxon>
        <taxon>Funariidae</taxon>
        <taxon>Funariales</taxon>
        <taxon>Funariaceae</taxon>
        <taxon>Physcomitrium</taxon>
    </lineage>
</organism>
<feature type="compositionally biased region" description="Polar residues" evidence="4">
    <location>
        <begin position="695"/>
        <end position="713"/>
    </location>
</feature>
<dbReference type="RefSeq" id="XP_024378794.1">
    <property type="nucleotide sequence ID" value="XM_024523026.2"/>
</dbReference>
<dbReference type="EnsemblPlants" id="Pp3c6_24130V3.8">
    <property type="protein sequence ID" value="Pp3c6_24130V3.8"/>
    <property type="gene ID" value="Pp3c6_24130"/>
</dbReference>
<feature type="region of interest" description="Disordered" evidence="4">
    <location>
        <begin position="233"/>
        <end position="257"/>
    </location>
</feature>
<dbReference type="UniPathway" id="UPA00143"/>
<evidence type="ECO:0000259" key="5">
    <source>
        <dbReference type="PROSITE" id="PS50097"/>
    </source>
</evidence>
<dbReference type="GO" id="GO:0016567">
    <property type="term" value="P:protein ubiquitination"/>
    <property type="evidence" value="ECO:0007669"/>
    <property type="project" value="UniProtKB-UniPathway"/>
</dbReference>
<dbReference type="AlphaFoldDB" id="A0A7I4E079"/>
<dbReference type="EnsemblPlants" id="Pp3c6_24130V3.7">
    <property type="protein sequence ID" value="Pp3c6_24130V3.7"/>
    <property type="gene ID" value="Pp3c6_24130"/>
</dbReference>
<dbReference type="Gramene" id="Pp3c6_24130V3.8">
    <property type="protein sequence ID" value="Pp3c6_24130V3.8"/>
    <property type="gene ID" value="Pp3c6_24130"/>
</dbReference>
<dbReference type="SUPFAM" id="SSF54695">
    <property type="entry name" value="POZ domain"/>
    <property type="match status" value="1"/>
</dbReference>
<evidence type="ECO:0008006" key="9">
    <source>
        <dbReference type="Google" id="ProtNLM"/>
    </source>
</evidence>
<dbReference type="OMA" id="HMGMGCI"/>
<evidence type="ECO:0000313" key="7">
    <source>
        <dbReference type="EnsemblPlants" id="Pp3c6_24130V3.9"/>
    </source>
</evidence>
<name>A0A7I4E079_PHYPA</name>
<evidence type="ECO:0000256" key="4">
    <source>
        <dbReference type="SAM" id="MobiDB-lite"/>
    </source>
</evidence>
<dbReference type="InterPro" id="IPR000210">
    <property type="entry name" value="BTB/POZ_dom"/>
</dbReference>
<dbReference type="Gramene" id="Pp3c6_24130V3.2">
    <property type="protein sequence ID" value="Pp3c6_24130V3.2"/>
    <property type="gene ID" value="Pp3c6_24130"/>
</dbReference>
<accession>A0A7I4E079</accession>
<feature type="coiled-coil region" evidence="3">
    <location>
        <begin position="645"/>
        <end position="679"/>
    </location>
</feature>
<reference evidence="7" key="3">
    <citation type="submission" date="2020-12" db="UniProtKB">
        <authorList>
            <consortium name="EnsemblPlants"/>
        </authorList>
    </citation>
    <scope>IDENTIFICATION</scope>
</reference>
<dbReference type="PROSITE" id="PS50097">
    <property type="entry name" value="BTB"/>
    <property type="match status" value="1"/>
</dbReference>
<dbReference type="Gramene" id="Pp3c6_24130V3.4">
    <property type="protein sequence ID" value="Pp3c6_24130V3.4"/>
    <property type="gene ID" value="Pp3c6_24130"/>
</dbReference>
<dbReference type="Pfam" id="PF00651">
    <property type="entry name" value="BTB"/>
    <property type="match status" value="1"/>
</dbReference>
<dbReference type="OrthoDB" id="624345at2759"/>
<dbReference type="FunCoup" id="A0A7I4E079">
    <property type="interactions" value="370"/>
</dbReference>
<feature type="region of interest" description="Disordered" evidence="4">
    <location>
        <begin position="690"/>
        <end position="713"/>
    </location>
</feature>
<dbReference type="RefSeq" id="XP_024378795.1">
    <property type="nucleotide sequence ID" value="XM_024523027.2"/>
</dbReference>
<dbReference type="Gramene" id="Pp3c6_24130V3.3">
    <property type="protein sequence ID" value="Pp3c6_24130V3.3"/>
    <property type="gene ID" value="Pp3c6_24130"/>
</dbReference>
<keyword evidence="3" id="KW-0175">Coiled coil</keyword>
<dbReference type="CDD" id="cd18312">
    <property type="entry name" value="BTB_POZ_NPY3-like"/>
    <property type="match status" value="1"/>
</dbReference>
<dbReference type="InterPro" id="IPR027356">
    <property type="entry name" value="NPH3_dom"/>
</dbReference>
<dbReference type="PROSITE" id="PS51649">
    <property type="entry name" value="NPH3"/>
    <property type="match status" value="1"/>
</dbReference>
<comment type="pathway">
    <text evidence="1">Protein modification; protein ubiquitination.</text>
</comment>
<proteinExistence type="predicted"/>
<feature type="compositionally biased region" description="Basic and acidic residues" evidence="4">
    <location>
        <begin position="469"/>
        <end position="481"/>
    </location>
</feature>
<dbReference type="RefSeq" id="XP_024378797.1">
    <property type="nucleotide sequence ID" value="XM_024523029.2"/>
</dbReference>
<dbReference type="PANTHER" id="PTHR32370">
    <property type="entry name" value="OS12G0117600 PROTEIN"/>
    <property type="match status" value="1"/>
</dbReference>
<dbReference type="Gramene" id="Pp3c6_24130V3.5">
    <property type="protein sequence ID" value="Pp3c6_24130V3.5"/>
    <property type="gene ID" value="Pp3c6_24130"/>
</dbReference>
<feature type="compositionally biased region" description="Polar residues" evidence="4">
    <location>
        <begin position="245"/>
        <end position="257"/>
    </location>
</feature>
<dbReference type="EnsemblPlants" id="Pp3c6_24130V3.4">
    <property type="protein sequence ID" value="Pp3c6_24130V3.4"/>
    <property type="gene ID" value="Pp3c6_24130"/>
</dbReference>
<feature type="region of interest" description="Disordered" evidence="4">
    <location>
        <begin position="39"/>
        <end position="61"/>
    </location>
</feature>
<dbReference type="EnsemblPlants" id="Pp3c6_24130V3.6">
    <property type="protein sequence ID" value="Pp3c6_24130V3.6"/>
    <property type="gene ID" value="Pp3c6_24130"/>
</dbReference>
<dbReference type="Pfam" id="PF03000">
    <property type="entry name" value="NPH3"/>
    <property type="match status" value="1"/>
</dbReference>
<feature type="compositionally biased region" description="Low complexity" evidence="4">
    <location>
        <begin position="233"/>
        <end position="243"/>
    </location>
</feature>
<dbReference type="RefSeq" id="XP_024378798.1">
    <property type="nucleotide sequence ID" value="XM_024523030.2"/>
</dbReference>
<dbReference type="EMBL" id="ABEU02000006">
    <property type="status" value="NOT_ANNOTATED_CDS"/>
    <property type="molecule type" value="Genomic_DNA"/>
</dbReference>
<evidence type="ECO:0000259" key="6">
    <source>
        <dbReference type="PROSITE" id="PS51649"/>
    </source>
</evidence>
<evidence type="ECO:0000313" key="8">
    <source>
        <dbReference type="Proteomes" id="UP000006727"/>
    </source>
</evidence>
<dbReference type="Gramene" id="Pp3c6_24130V3.9">
    <property type="protein sequence ID" value="Pp3c6_24130V3.9"/>
    <property type="gene ID" value="Pp3c6_24130"/>
</dbReference>
<dbReference type="EnsemblPlants" id="Pp3c6_24130V3.3">
    <property type="protein sequence ID" value="Pp3c6_24130V3.3"/>
    <property type="gene ID" value="Pp3c6_24130"/>
</dbReference>
<dbReference type="KEGG" id="ppp:112283816"/>
<evidence type="ECO:0000256" key="2">
    <source>
        <dbReference type="ARBA" id="ARBA00022786"/>
    </source>
</evidence>
<dbReference type="Gramene" id="Pp3c6_24130V3.7">
    <property type="protein sequence ID" value="Pp3c6_24130V3.7"/>
    <property type="gene ID" value="Pp3c6_24130"/>
</dbReference>
<feature type="region of interest" description="Disordered" evidence="4">
    <location>
        <begin position="314"/>
        <end position="340"/>
    </location>
</feature>
<evidence type="ECO:0000256" key="3">
    <source>
        <dbReference type="SAM" id="Coils"/>
    </source>
</evidence>
<dbReference type="GeneID" id="112283816"/>